<dbReference type="EMBL" id="CP117411">
    <property type="protein sequence ID" value="WCT71995.1"/>
    <property type="molecule type" value="Genomic_DNA"/>
</dbReference>
<keyword evidence="1" id="KW-0805">Transcription regulation</keyword>
<accession>A0ABY7THT8</accession>
<gene>
    <name evidence="6" type="ORF">PQ455_10070</name>
</gene>
<dbReference type="InterPro" id="IPR036271">
    <property type="entry name" value="Tet_transcr_reg_TetR-rel_C_sf"/>
</dbReference>
<dbReference type="SUPFAM" id="SSF46689">
    <property type="entry name" value="Homeodomain-like"/>
    <property type="match status" value="1"/>
</dbReference>
<keyword evidence="3" id="KW-0804">Transcription</keyword>
<dbReference type="PANTHER" id="PTHR30055">
    <property type="entry name" value="HTH-TYPE TRANSCRIPTIONAL REGULATOR RUTR"/>
    <property type="match status" value="1"/>
</dbReference>
<keyword evidence="2 4" id="KW-0238">DNA-binding</keyword>
<evidence type="ECO:0000256" key="4">
    <source>
        <dbReference type="PROSITE-ProRule" id="PRU00335"/>
    </source>
</evidence>
<dbReference type="PROSITE" id="PS01081">
    <property type="entry name" value="HTH_TETR_1"/>
    <property type="match status" value="1"/>
</dbReference>
<dbReference type="InterPro" id="IPR023772">
    <property type="entry name" value="DNA-bd_HTH_TetR-type_CS"/>
</dbReference>
<protein>
    <submittedName>
        <fullName evidence="6">TetR/AcrR family transcriptional regulator</fullName>
    </submittedName>
</protein>
<dbReference type="RefSeq" id="WP_273685942.1">
    <property type="nucleotide sequence ID" value="NZ_CP117411.1"/>
</dbReference>
<dbReference type="Gene3D" id="1.10.10.60">
    <property type="entry name" value="Homeodomain-like"/>
    <property type="match status" value="1"/>
</dbReference>
<dbReference type="PRINTS" id="PR00455">
    <property type="entry name" value="HTHTETR"/>
</dbReference>
<dbReference type="Proteomes" id="UP001220395">
    <property type="component" value="Chromosome"/>
</dbReference>
<proteinExistence type="predicted"/>
<sequence length="195" mass="21868">MDREPRTKKGQATRRKLLDAAAVEFGTRGYAEASVSGIAIRAGVALGSFYTYFEGKEPLFRALVDDMSHQVRHHIHDRLSGVTDRLEAERLGIQAYIEFVRQRPEIYRIVEESQFVAEDAYRRHYDAFAQAYTHGLAHARADGRISEGSDEVRAWALIGMSVFLGLRYGLWQPEASAEEVARAAGDLVARGLSPR</sequence>
<evidence type="ECO:0000313" key="7">
    <source>
        <dbReference type="Proteomes" id="UP001220395"/>
    </source>
</evidence>
<evidence type="ECO:0000256" key="1">
    <source>
        <dbReference type="ARBA" id="ARBA00023015"/>
    </source>
</evidence>
<dbReference type="PROSITE" id="PS50977">
    <property type="entry name" value="HTH_TETR_2"/>
    <property type="match status" value="1"/>
</dbReference>
<dbReference type="PANTHER" id="PTHR30055:SF234">
    <property type="entry name" value="HTH-TYPE TRANSCRIPTIONAL REGULATOR BETI"/>
    <property type="match status" value="1"/>
</dbReference>
<dbReference type="Pfam" id="PF00440">
    <property type="entry name" value="TetR_N"/>
    <property type="match status" value="1"/>
</dbReference>
<evidence type="ECO:0000256" key="2">
    <source>
        <dbReference type="ARBA" id="ARBA00023125"/>
    </source>
</evidence>
<dbReference type="SUPFAM" id="SSF48498">
    <property type="entry name" value="Tetracyclin repressor-like, C-terminal domain"/>
    <property type="match status" value="1"/>
</dbReference>
<feature type="domain" description="HTH tetR-type" evidence="5">
    <location>
        <begin position="11"/>
        <end position="71"/>
    </location>
</feature>
<dbReference type="InterPro" id="IPR001647">
    <property type="entry name" value="HTH_TetR"/>
</dbReference>
<feature type="DNA-binding region" description="H-T-H motif" evidence="4">
    <location>
        <begin position="34"/>
        <end position="53"/>
    </location>
</feature>
<evidence type="ECO:0000256" key="3">
    <source>
        <dbReference type="ARBA" id="ARBA00023163"/>
    </source>
</evidence>
<keyword evidence="7" id="KW-1185">Reference proteome</keyword>
<reference evidence="6 7" key="1">
    <citation type="submission" date="2023-02" db="EMBL/GenBank/DDBJ databases">
        <title>Genome sequence of Sphingomonas naphthae.</title>
        <authorList>
            <person name="Kim S."/>
            <person name="Heo J."/>
            <person name="Kwon S.-W."/>
        </authorList>
    </citation>
    <scope>NUCLEOTIDE SEQUENCE [LARGE SCALE GENOMIC DNA]</scope>
    <source>
        <strain evidence="6 7">KACC 18716</strain>
    </source>
</reference>
<dbReference type="InterPro" id="IPR009057">
    <property type="entry name" value="Homeodomain-like_sf"/>
</dbReference>
<name>A0ABY7THT8_9SPHN</name>
<evidence type="ECO:0000259" key="5">
    <source>
        <dbReference type="PROSITE" id="PS50977"/>
    </source>
</evidence>
<dbReference type="Gene3D" id="1.10.357.10">
    <property type="entry name" value="Tetracycline Repressor, domain 2"/>
    <property type="match status" value="1"/>
</dbReference>
<evidence type="ECO:0000313" key="6">
    <source>
        <dbReference type="EMBL" id="WCT71995.1"/>
    </source>
</evidence>
<dbReference type="InterPro" id="IPR050109">
    <property type="entry name" value="HTH-type_TetR-like_transc_reg"/>
</dbReference>
<organism evidence="6 7">
    <name type="scientific">Sphingomonas naphthae</name>
    <dbReference type="NCBI Taxonomy" id="1813468"/>
    <lineage>
        <taxon>Bacteria</taxon>
        <taxon>Pseudomonadati</taxon>
        <taxon>Pseudomonadota</taxon>
        <taxon>Alphaproteobacteria</taxon>
        <taxon>Sphingomonadales</taxon>
        <taxon>Sphingomonadaceae</taxon>
        <taxon>Sphingomonas</taxon>
    </lineage>
</organism>